<comment type="subunit">
    <text evidence="5">Homodimer.</text>
</comment>
<keyword evidence="9" id="KW-0460">Magnesium</keyword>
<dbReference type="CDD" id="cd07033">
    <property type="entry name" value="TPP_PYR_DXS_TK_like"/>
    <property type="match status" value="1"/>
</dbReference>
<dbReference type="CDD" id="cd02007">
    <property type="entry name" value="TPP_DXS"/>
    <property type="match status" value="1"/>
</dbReference>
<dbReference type="FunFam" id="3.40.50.970:FF:000005">
    <property type="entry name" value="1-deoxy-D-xylulose-5-phosphate synthase"/>
    <property type="match status" value="1"/>
</dbReference>
<evidence type="ECO:0000256" key="11">
    <source>
        <dbReference type="ARBA" id="ARBA00023052"/>
    </source>
</evidence>
<dbReference type="GO" id="GO:0016114">
    <property type="term" value="P:terpenoid biosynthetic process"/>
    <property type="evidence" value="ECO:0007669"/>
    <property type="project" value="InterPro"/>
</dbReference>
<feature type="compositionally biased region" description="Basic and acidic residues" evidence="13">
    <location>
        <begin position="967"/>
        <end position="997"/>
    </location>
</feature>
<dbReference type="InterPro" id="IPR005477">
    <property type="entry name" value="Dxylulose-5-P_synthase"/>
</dbReference>
<evidence type="ECO:0000256" key="9">
    <source>
        <dbReference type="ARBA" id="ARBA00022842"/>
    </source>
</evidence>
<dbReference type="EC" id="2.2.1.7" evidence="6"/>
<evidence type="ECO:0000256" key="2">
    <source>
        <dbReference type="ARBA" id="ARBA00001964"/>
    </source>
</evidence>
<dbReference type="HAMAP" id="MF_00315">
    <property type="entry name" value="DXP_synth"/>
    <property type="match status" value="1"/>
</dbReference>
<accession>A0A0F7UNK8</accession>
<dbReference type="Pfam" id="PF02780">
    <property type="entry name" value="Transketolase_C"/>
    <property type="match status" value="1"/>
</dbReference>
<evidence type="ECO:0000256" key="10">
    <source>
        <dbReference type="ARBA" id="ARBA00022977"/>
    </source>
</evidence>
<evidence type="ECO:0000256" key="13">
    <source>
        <dbReference type="SAM" id="MobiDB-lite"/>
    </source>
</evidence>
<dbReference type="GO" id="GO:0008661">
    <property type="term" value="F:1-deoxy-D-xylulose-5-phosphate synthase activity"/>
    <property type="evidence" value="ECO:0007669"/>
    <property type="project" value="UniProtKB-EC"/>
</dbReference>
<feature type="compositionally biased region" description="Basic and acidic residues" evidence="13">
    <location>
        <begin position="1403"/>
        <end position="1415"/>
    </location>
</feature>
<dbReference type="InterPro" id="IPR009014">
    <property type="entry name" value="Transketo_C/PFOR_II"/>
</dbReference>
<dbReference type="InterPro" id="IPR029061">
    <property type="entry name" value="THDP-binding"/>
</dbReference>
<dbReference type="EMBL" id="LN714490">
    <property type="protein sequence ID" value="CEL71705.1"/>
    <property type="molecule type" value="Genomic_DNA"/>
</dbReference>
<dbReference type="NCBIfam" id="NF003933">
    <property type="entry name" value="PRK05444.2-2"/>
    <property type="match status" value="1"/>
</dbReference>
<evidence type="ECO:0000256" key="7">
    <source>
        <dbReference type="ARBA" id="ARBA00022679"/>
    </source>
</evidence>
<dbReference type="GO" id="GO:0009228">
    <property type="term" value="P:thiamine biosynthetic process"/>
    <property type="evidence" value="ECO:0007669"/>
    <property type="project" value="UniProtKB-KW"/>
</dbReference>
<feature type="region of interest" description="Disordered" evidence="13">
    <location>
        <begin position="1088"/>
        <end position="1146"/>
    </location>
</feature>
<feature type="compositionally biased region" description="Basic and acidic residues" evidence="13">
    <location>
        <begin position="69"/>
        <end position="79"/>
    </location>
</feature>
<dbReference type="InterPro" id="IPR005475">
    <property type="entry name" value="Transketolase-like_Pyr-bd"/>
</dbReference>
<comment type="cofactor">
    <cofactor evidence="1">
        <name>Mg(2+)</name>
        <dbReference type="ChEBI" id="CHEBI:18420"/>
    </cofactor>
</comment>
<feature type="compositionally biased region" description="Polar residues" evidence="13">
    <location>
        <begin position="1127"/>
        <end position="1138"/>
    </location>
</feature>
<gene>
    <name evidence="15" type="ORF">BN1205_039550</name>
</gene>
<keyword evidence="7" id="KW-0808">Transferase</keyword>
<feature type="region of interest" description="Disordered" evidence="13">
    <location>
        <begin position="664"/>
        <end position="687"/>
    </location>
</feature>
<comment type="pathway">
    <text evidence="3">Metabolic intermediate biosynthesis; 1-deoxy-D-xylulose 5-phosphate biosynthesis; 1-deoxy-D-xylulose 5-phosphate from D-glyceraldehyde 3-phosphate and pyruvate: step 1/1.</text>
</comment>
<feature type="compositionally biased region" description="Basic residues" evidence="13">
    <location>
        <begin position="7"/>
        <end position="19"/>
    </location>
</feature>
<evidence type="ECO:0000313" key="15">
    <source>
        <dbReference type="EMBL" id="CEL71705.1"/>
    </source>
</evidence>
<keyword evidence="11" id="KW-0786">Thiamine pyrophosphate</keyword>
<proteinExistence type="inferred from homology"/>
<feature type="region of interest" description="Disordered" evidence="13">
    <location>
        <begin position="1379"/>
        <end position="1427"/>
    </location>
</feature>
<organism evidence="15">
    <name type="scientific">Toxoplasma gondii (strain ATCC 50861 / VEG)</name>
    <dbReference type="NCBI Taxonomy" id="432359"/>
    <lineage>
        <taxon>Eukaryota</taxon>
        <taxon>Sar</taxon>
        <taxon>Alveolata</taxon>
        <taxon>Apicomplexa</taxon>
        <taxon>Conoidasida</taxon>
        <taxon>Coccidia</taxon>
        <taxon>Eucoccidiorida</taxon>
        <taxon>Eimeriorina</taxon>
        <taxon>Sarcocystidae</taxon>
        <taxon>Toxoplasma</taxon>
    </lineage>
</organism>
<name>A0A0F7UNK8_TOXGV</name>
<reference evidence="15" key="1">
    <citation type="journal article" date="2015" name="PLoS ONE">
        <title>Comprehensive Evaluation of Toxoplasma gondii VEG and Neospora caninum LIV Genomes with Tachyzoite Stage Transcriptome and Proteome Defines Novel Transcript Features.</title>
        <authorList>
            <person name="Ramaprasad A."/>
            <person name="Mourier T."/>
            <person name="Naeem R."/>
            <person name="Malas T.B."/>
            <person name="Moussa E."/>
            <person name="Panigrahi A."/>
            <person name="Vermont S.J."/>
            <person name="Otto T.D."/>
            <person name="Wastling J."/>
            <person name="Pain A."/>
        </authorList>
    </citation>
    <scope>NUCLEOTIDE SEQUENCE</scope>
    <source>
        <strain evidence="15">VEG</strain>
    </source>
</reference>
<feature type="compositionally biased region" description="Low complexity" evidence="13">
    <location>
        <begin position="1098"/>
        <end position="1121"/>
    </location>
</feature>
<evidence type="ECO:0000256" key="3">
    <source>
        <dbReference type="ARBA" id="ARBA00004980"/>
    </source>
</evidence>
<keyword evidence="12" id="KW-0414">Isoprene biosynthesis</keyword>
<dbReference type="PANTHER" id="PTHR43322">
    <property type="entry name" value="1-D-DEOXYXYLULOSE 5-PHOSPHATE SYNTHASE-RELATED"/>
    <property type="match status" value="1"/>
</dbReference>
<dbReference type="InterPro" id="IPR033248">
    <property type="entry name" value="Transketolase_C"/>
</dbReference>
<feature type="region of interest" description="Disordered" evidence="13">
    <location>
        <begin position="942"/>
        <end position="1008"/>
    </location>
</feature>
<feature type="region of interest" description="Disordered" evidence="13">
    <location>
        <begin position="49"/>
        <end position="79"/>
    </location>
</feature>
<sequence length="1549" mass="167055">MFESFFPKKRQRGKRKRRNFPPGARAMSITRARFTRFFPTPLRLACLARKEETRGGNRRTRTGRNSGNQRDRSGKGDRRLYEALDRGETVCDRAVRWKGHGRKRNKIYGSENMHDNMVAGGGIESTPEFRFAWEKQCMRPARRPSSETTRKVSLPSFVDSTSSILSPLPLSHAVRSLSFSPASPCKSLTSCTHRPSLKVWEWPPASTPCSTPPCTPSVSSLPQSTSSPLFRSCSTPSPVSQLCSILSSVFFCHSSASSHPLVSSRQLCSSRRRVSSRTYFPVALLCLSLLLLSLPCLASTPSTVSPSGFLFPSAQQSRNVSAAPGSPKAPSMFDLLSQPVDAASRLRGRMQLRHSFGDSPASLAAAPGLQRTIREDVGAGQGRRSLHGDKNERSCGTTHFRYRTGSHIPELSSRRSAASFLLSCLSSSQTNPGSRQWSPLRDAGLRGRVSFVLSSCVSQVCFRPPFAFAFLFSSAHNRLDSRISPCTSSFASPCYMSSSASACFSPVSPPPGSVPLLPCRVPVALRLPPRFLALCDASVSSSACFVAPFLSPSRSPPLPAPLPPPTFHLPDRDQDPRKREEEKQSDTYDIAPLAAASAPDKREADSMSSEEARSSLGESPAGSSANFPSSKPVASAWRYSPSLPSVARSSSLFERLSVPPLLPRRESSRVRSGGEGTGADKDCESRDGFAGQDLLSSINLPVDLKRLPSHLLPQLCEEIRQEILRVVSQLGGHLASSLGMVEVIVALLRVLDVPSDRLVYDVSHQAYPHKILTGRRHMMGTLRQFGGLSGFCKRAESIYDPFGAGHSSTSISSVQGMAVARELLGQYKERGDMPLHVAVIGDGGLTGGMAYEALNACGYLKSKVLVILNDNQQVSLPTGTASAGGTAPAGAVSRHTQQLLQLRDFLSLKSLFRKRMHNTLLSSNVRRLSSLLQLFDGRQVNGSFREDQGSATEMQLTREADDVGVPRSREAEDADERKSERGRGKTEQSEGDVAREMDADEEESDQPKSHIEASFFEALGLDYLGPVDGHDVENLVAVLSAIKHAGLKGPTLLHVKTEKGHGYPPALAAADRLHGVSAGFSDHLDRHRVKREVSETQASSVSSSTSGLSLSASTSSSAPAVSKKHTSSTSEEAPSGQQRLDPPKKSPFLTSIAARALLRIAEDDRNVVGITAAMPGGTGLHLLGSRFPERMFDVGIAEQHAVTFAAGMAAEGLKPFCAIYSTFLQRAYDQIIHDAALQNLPVRFMIDRAGYVGPDGSTHQGSFDLAYLGCIPNLVVMAPSDELELLHMVETAYRYDAGPSAVRYGRAPAYGVDTLNNFLGHSVAGELPERGEALEIGKGRIVREADPAARHKVAILSLGTRLLDAVRAAHILEKGVSSLSDSPLPCNGERQDTVSSDRPALSAKEDQRDRAEYKSNRAGSRGYSGEDGSIAQKEVGVTVADARFLAPLDRNLLRSLAKNHEVLLVVEEGSIGGFGSHVLQALSDEGLLDSGKLKVRSLTMPHRFMEAGTPQQQYEDAGLTANHFVAAVRSVCFPLSSLSPSSGFSASSP</sequence>
<dbReference type="SUPFAM" id="SSF52518">
    <property type="entry name" value="Thiamin diphosphate-binding fold (THDP-binding)"/>
    <property type="match status" value="2"/>
</dbReference>
<feature type="compositionally biased region" description="Basic and acidic residues" evidence="13">
    <location>
        <begin position="599"/>
        <end position="613"/>
    </location>
</feature>
<dbReference type="Gene3D" id="3.40.50.970">
    <property type="match status" value="2"/>
</dbReference>
<evidence type="ECO:0000256" key="1">
    <source>
        <dbReference type="ARBA" id="ARBA00001946"/>
    </source>
</evidence>
<evidence type="ECO:0000256" key="12">
    <source>
        <dbReference type="ARBA" id="ARBA00023229"/>
    </source>
</evidence>
<evidence type="ECO:0000256" key="8">
    <source>
        <dbReference type="ARBA" id="ARBA00022723"/>
    </source>
</evidence>
<feature type="region of interest" description="Disordered" evidence="13">
    <location>
        <begin position="556"/>
        <end position="632"/>
    </location>
</feature>
<keyword evidence="8" id="KW-0479">Metal-binding</keyword>
<keyword evidence="10" id="KW-0784">Thiamine biosynthesis</keyword>
<feature type="compositionally biased region" description="Basic and acidic residues" evidence="13">
    <location>
        <begin position="678"/>
        <end position="687"/>
    </location>
</feature>
<dbReference type="Gene3D" id="3.40.50.920">
    <property type="match status" value="1"/>
</dbReference>
<dbReference type="UniPathway" id="UPA00064">
    <property type="reaction ID" value="UER00091"/>
</dbReference>
<comment type="cofactor">
    <cofactor evidence="2">
        <name>thiamine diphosphate</name>
        <dbReference type="ChEBI" id="CHEBI:58937"/>
    </cofactor>
</comment>
<dbReference type="GO" id="GO:0046872">
    <property type="term" value="F:metal ion binding"/>
    <property type="evidence" value="ECO:0007669"/>
    <property type="project" value="UniProtKB-KW"/>
</dbReference>
<evidence type="ECO:0000256" key="5">
    <source>
        <dbReference type="ARBA" id="ARBA00011738"/>
    </source>
</evidence>
<evidence type="ECO:0000256" key="4">
    <source>
        <dbReference type="ARBA" id="ARBA00011081"/>
    </source>
</evidence>
<feature type="compositionally biased region" description="Basic and acidic residues" evidence="13">
    <location>
        <begin position="569"/>
        <end position="586"/>
    </location>
</feature>
<comment type="similarity">
    <text evidence="4">Belongs to the transketolase family. DXPS subfamily.</text>
</comment>
<feature type="region of interest" description="Disordered" evidence="13">
    <location>
        <begin position="1"/>
        <end position="26"/>
    </location>
</feature>
<dbReference type="SUPFAM" id="SSF52922">
    <property type="entry name" value="TK C-terminal domain-like"/>
    <property type="match status" value="1"/>
</dbReference>
<evidence type="ECO:0000259" key="14">
    <source>
        <dbReference type="SMART" id="SM00861"/>
    </source>
</evidence>
<protein>
    <recommendedName>
        <fullName evidence="6">1-deoxy-D-xylulose-5-phosphate synthase</fullName>
        <ecNumber evidence="6">2.2.1.7</ecNumber>
    </recommendedName>
</protein>
<dbReference type="Pfam" id="PF02779">
    <property type="entry name" value="Transket_pyr"/>
    <property type="match status" value="1"/>
</dbReference>
<dbReference type="Pfam" id="PF13292">
    <property type="entry name" value="DXP_synthase_N"/>
    <property type="match status" value="2"/>
</dbReference>
<evidence type="ECO:0000256" key="6">
    <source>
        <dbReference type="ARBA" id="ARBA00013150"/>
    </source>
</evidence>
<feature type="domain" description="Transketolase-like pyrimidine-binding" evidence="14">
    <location>
        <begin position="1147"/>
        <end position="1312"/>
    </location>
</feature>
<dbReference type="SMART" id="SM00861">
    <property type="entry name" value="Transket_pyr"/>
    <property type="match status" value="1"/>
</dbReference>
<feature type="compositionally biased region" description="Pro residues" evidence="13">
    <location>
        <begin position="556"/>
        <end position="567"/>
    </location>
</feature>
<dbReference type="PANTHER" id="PTHR43322:SF5">
    <property type="entry name" value="1-DEOXY-D-XYLULOSE-5-PHOSPHATE SYNTHASE, CHLOROPLASTIC"/>
    <property type="match status" value="1"/>
</dbReference>